<proteinExistence type="predicted"/>
<dbReference type="AlphaFoldDB" id="A0AAV7VU51"/>
<evidence type="ECO:0000313" key="2">
    <source>
        <dbReference type="EMBL" id="KAJ1203816.1"/>
    </source>
</evidence>
<feature type="region of interest" description="Disordered" evidence="1">
    <location>
        <begin position="38"/>
        <end position="67"/>
    </location>
</feature>
<dbReference type="Proteomes" id="UP001066276">
    <property type="component" value="Chromosome 2_1"/>
</dbReference>
<sequence length="184" mass="20455">MDRPRHQNDAPPPPGKALSLGASRQLRVHRLVPVGSLDADLSRNGSRRCRRRMDGSVRPSPRPRHLPNIAAAWSSLPRQPSYSWPGHAPSILYFRSKAKEDPPRFKTKAAPAQSKAKEALPRSKAKEAPPRSRAKEALPRSKDKEVPPRSKAMEAPPRSKATEAPPSNKETPTKIRRQRGLSQD</sequence>
<feature type="compositionally biased region" description="Basic residues" evidence="1">
    <location>
        <begin position="174"/>
        <end position="184"/>
    </location>
</feature>
<keyword evidence="3" id="KW-1185">Reference proteome</keyword>
<feature type="compositionally biased region" description="Basic and acidic residues" evidence="1">
    <location>
        <begin position="115"/>
        <end position="152"/>
    </location>
</feature>
<feature type="region of interest" description="Disordered" evidence="1">
    <location>
        <begin position="1"/>
        <end position="22"/>
    </location>
</feature>
<feature type="region of interest" description="Disordered" evidence="1">
    <location>
        <begin position="99"/>
        <end position="184"/>
    </location>
</feature>
<reference evidence="2" key="1">
    <citation type="journal article" date="2022" name="bioRxiv">
        <title>Sequencing and chromosome-scale assembly of the giantPleurodeles waltlgenome.</title>
        <authorList>
            <person name="Brown T."/>
            <person name="Elewa A."/>
            <person name="Iarovenko S."/>
            <person name="Subramanian E."/>
            <person name="Araus A.J."/>
            <person name="Petzold A."/>
            <person name="Susuki M."/>
            <person name="Suzuki K.-i.T."/>
            <person name="Hayashi T."/>
            <person name="Toyoda A."/>
            <person name="Oliveira C."/>
            <person name="Osipova E."/>
            <person name="Leigh N.D."/>
            <person name="Simon A."/>
            <person name="Yun M.H."/>
        </authorList>
    </citation>
    <scope>NUCLEOTIDE SEQUENCE</scope>
    <source>
        <strain evidence="2">20211129_DDA</strain>
        <tissue evidence="2">Liver</tissue>
    </source>
</reference>
<accession>A0AAV7VU51</accession>
<dbReference type="EMBL" id="JANPWB010000003">
    <property type="protein sequence ID" value="KAJ1203816.1"/>
    <property type="molecule type" value="Genomic_DNA"/>
</dbReference>
<comment type="caution">
    <text evidence="2">The sequence shown here is derived from an EMBL/GenBank/DDBJ whole genome shotgun (WGS) entry which is preliminary data.</text>
</comment>
<evidence type="ECO:0000256" key="1">
    <source>
        <dbReference type="SAM" id="MobiDB-lite"/>
    </source>
</evidence>
<evidence type="ECO:0000313" key="3">
    <source>
        <dbReference type="Proteomes" id="UP001066276"/>
    </source>
</evidence>
<organism evidence="2 3">
    <name type="scientific">Pleurodeles waltl</name>
    <name type="common">Iberian ribbed newt</name>
    <dbReference type="NCBI Taxonomy" id="8319"/>
    <lineage>
        <taxon>Eukaryota</taxon>
        <taxon>Metazoa</taxon>
        <taxon>Chordata</taxon>
        <taxon>Craniata</taxon>
        <taxon>Vertebrata</taxon>
        <taxon>Euteleostomi</taxon>
        <taxon>Amphibia</taxon>
        <taxon>Batrachia</taxon>
        <taxon>Caudata</taxon>
        <taxon>Salamandroidea</taxon>
        <taxon>Salamandridae</taxon>
        <taxon>Pleurodelinae</taxon>
        <taxon>Pleurodeles</taxon>
    </lineage>
</organism>
<gene>
    <name evidence="2" type="ORF">NDU88_007597</name>
</gene>
<name>A0AAV7VU51_PLEWA</name>
<protein>
    <submittedName>
        <fullName evidence="2">Uncharacterized protein</fullName>
    </submittedName>
</protein>